<dbReference type="Pfam" id="PF16819">
    <property type="entry name" value="DUF5074"/>
    <property type="match status" value="1"/>
</dbReference>
<gene>
    <name evidence="2" type="ORF">FHX64_001251</name>
</gene>
<dbReference type="InterPro" id="IPR011045">
    <property type="entry name" value="N2O_reductase_N"/>
</dbReference>
<dbReference type="SUPFAM" id="SSF50974">
    <property type="entry name" value="Nitrous oxide reductase, N-terminal domain"/>
    <property type="match status" value="1"/>
</dbReference>
<evidence type="ECO:0000256" key="1">
    <source>
        <dbReference type="SAM" id="SignalP"/>
    </source>
</evidence>
<reference evidence="2 3" key="1">
    <citation type="submission" date="2020-08" db="EMBL/GenBank/DDBJ databases">
        <title>Genomic Encyclopedia of Type Strains, Phase IV (KMG-IV): sequencing the most valuable type-strain genomes for metagenomic binning, comparative biology and taxonomic classification.</title>
        <authorList>
            <person name="Goeker M."/>
        </authorList>
    </citation>
    <scope>NUCLEOTIDE SEQUENCE [LARGE SCALE GENOMIC DNA]</scope>
    <source>
        <strain evidence="2 3">DSM 27471</strain>
    </source>
</reference>
<name>A0A7W5DQY6_9PORP</name>
<dbReference type="PANTHER" id="PTHR47197">
    <property type="entry name" value="PROTEIN NIRF"/>
    <property type="match status" value="1"/>
</dbReference>
<comment type="caution">
    <text evidence="2">The sequence shown here is derived from an EMBL/GenBank/DDBJ whole genome shotgun (WGS) entry which is preliminary data.</text>
</comment>
<organism evidence="2 3">
    <name type="scientific">Microbacter margulisiae</name>
    <dbReference type="NCBI Taxonomy" id="1350067"/>
    <lineage>
        <taxon>Bacteria</taxon>
        <taxon>Pseudomonadati</taxon>
        <taxon>Bacteroidota</taxon>
        <taxon>Bacteroidia</taxon>
        <taxon>Bacteroidales</taxon>
        <taxon>Porphyromonadaceae</taxon>
        <taxon>Microbacter</taxon>
    </lineage>
</organism>
<protein>
    <submittedName>
        <fullName evidence="2">DNA-binding beta-propeller fold protein YncE</fullName>
    </submittedName>
</protein>
<dbReference type="InterPro" id="IPR051200">
    <property type="entry name" value="Host-pathogen_enzymatic-act"/>
</dbReference>
<dbReference type="PROSITE" id="PS51257">
    <property type="entry name" value="PROKAR_LIPOPROTEIN"/>
    <property type="match status" value="1"/>
</dbReference>
<dbReference type="AlphaFoldDB" id="A0A7W5DQY6"/>
<dbReference type="Proteomes" id="UP000544222">
    <property type="component" value="Unassembled WGS sequence"/>
</dbReference>
<feature type="signal peptide" evidence="1">
    <location>
        <begin position="1"/>
        <end position="24"/>
    </location>
</feature>
<dbReference type="InterPro" id="IPR031815">
    <property type="entry name" value="DUF5074"/>
</dbReference>
<dbReference type="InterPro" id="IPR015943">
    <property type="entry name" value="WD40/YVTN_repeat-like_dom_sf"/>
</dbReference>
<keyword evidence="1" id="KW-0732">Signal</keyword>
<dbReference type="RefSeq" id="WP_183412899.1">
    <property type="nucleotide sequence ID" value="NZ_JACHYB010000001.1"/>
</dbReference>
<evidence type="ECO:0000313" key="2">
    <source>
        <dbReference type="EMBL" id="MBB3187088.1"/>
    </source>
</evidence>
<dbReference type="EMBL" id="JACHYB010000001">
    <property type="protein sequence ID" value="MBB3187088.1"/>
    <property type="molecule type" value="Genomic_DNA"/>
</dbReference>
<sequence>MRQKNAFFLVLTMLFAVLVSSCSTNDPTNSGTIVQSAQSIYVLNQGTMNQDNSTLTMYNLSNETATTDWFNTQNGKGLGDTGNDMAIYGGKIYIVMNVSSYVEVTDLQGHELKQIPLFNGTVAREPREIAFYQNKAYVCSFDSTVARIDTSTLSVDAITKAGSNPDGICAIDGKLYVSNSGGLNYPNYSNTVSVIDIPTFTQTKTITVVTNPYLLKTGSDGKVYLLSHGNYGSISGAIQQIDPTTDAVTQTYSNSEAVDFALNGTKLYYCNFDYSTMQSSVKVMDLTTGTSTDFITDGTSIPLAAGIAVDAATGNVYVASSAADYVSDGTIYCFDSTGKKLFSFTTGVNPWKMVFVR</sequence>
<dbReference type="PANTHER" id="PTHR47197:SF3">
    <property type="entry name" value="DIHYDRO-HEME D1 DEHYDROGENASE"/>
    <property type="match status" value="1"/>
</dbReference>
<proteinExistence type="predicted"/>
<dbReference type="GO" id="GO:0003677">
    <property type="term" value="F:DNA binding"/>
    <property type="evidence" value="ECO:0007669"/>
    <property type="project" value="UniProtKB-KW"/>
</dbReference>
<feature type="chain" id="PRO_5031206270" evidence="1">
    <location>
        <begin position="25"/>
        <end position="357"/>
    </location>
</feature>
<dbReference type="Gene3D" id="2.130.10.10">
    <property type="entry name" value="YVTN repeat-like/Quinoprotein amine dehydrogenase"/>
    <property type="match status" value="1"/>
</dbReference>
<evidence type="ECO:0000313" key="3">
    <source>
        <dbReference type="Proteomes" id="UP000544222"/>
    </source>
</evidence>
<accession>A0A7W5DQY6</accession>
<keyword evidence="2" id="KW-0238">DNA-binding</keyword>
<keyword evidence="3" id="KW-1185">Reference proteome</keyword>